<dbReference type="PANTHER" id="PTHR13906:SF14">
    <property type="entry name" value="LYSOPHOSPHOLIPID ACYLTRANSFERASE 5"/>
    <property type="match status" value="1"/>
</dbReference>
<dbReference type="EMBL" id="CAUEEQ010008585">
    <property type="protein sequence ID" value="CAJ0932505.1"/>
    <property type="molecule type" value="Genomic_DNA"/>
</dbReference>
<comment type="caution">
    <text evidence="19">The sequence shown here is derived from an EMBL/GenBank/DDBJ whole genome shotgun (WGS) entry which is preliminary data.</text>
</comment>
<feature type="transmembrane region" description="Helical" evidence="18">
    <location>
        <begin position="348"/>
        <end position="374"/>
    </location>
</feature>
<gene>
    <name evidence="19" type="ORF">RIMI_LOCUS5115114</name>
</gene>
<reference evidence="19" key="1">
    <citation type="submission" date="2023-07" db="EMBL/GenBank/DDBJ databases">
        <authorList>
            <person name="Stuckert A."/>
        </authorList>
    </citation>
    <scope>NUCLEOTIDE SEQUENCE</scope>
</reference>
<keyword evidence="7" id="KW-0256">Endoplasmic reticulum</keyword>
<dbReference type="EC" id="2.3.1.23" evidence="15"/>
<evidence type="ECO:0000256" key="11">
    <source>
        <dbReference type="ARBA" id="ARBA00023209"/>
    </source>
</evidence>
<dbReference type="PANTHER" id="PTHR13906">
    <property type="entry name" value="PORCUPINE"/>
    <property type="match status" value="1"/>
</dbReference>
<evidence type="ECO:0000256" key="3">
    <source>
        <dbReference type="ARBA" id="ARBA00010323"/>
    </source>
</evidence>
<feature type="transmembrane region" description="Helical" evidence="18">
    <location>
        <begin position="310"/>
        <end position="327"/>
    </location>
</feature>
<evidence type="ECO:0000256" key="2">
    <source>
        <dbReference type="ARBA" id="ARBA00005074"/>
    </source>
</evidence>
<evidence type="ECO:0000256" key="10">
    <source>
        <dbReference type="ARBA" id="ARBA00023136"/>
    </source>
</evidence>
<accession>A0ABN9L3V7</accession>
<evidence type="ECO:0000256" key="17">
    <source>
        <dbReference type="ARBA" id="ARBA00039721"/>
    </source>
</evidence>
<keyword evidence="5" id="KW-0808">Transferase</keyword>
<keyword evidence="11" id="KW-0594">Phospholipid biosynthesis</keyword>
<evidence type="ECO:0000256" key="4">
    <source>
        <dbReference type="ARBA" id="ARBA00022516"/>
    </source>
</evidence>
<comment type="pathway">
    <text evidence="14">Phospholipid metabolism.</text>
</comment>
<evidence type="ECO:0000256" key="9">
    <source>
        <dbReference type="ARBA" id="ARBA00023098"/>
    </source>
</evidence>
<evidence type="ECO:0000256" key="8">
    <source>
        <dbReference type="ARBA" id="ARBA00022989"/>
    </source>
</evidence>
<evidence type="ECO:0000313" key="19">
    <source>
        <dbReference type="EMBL" id="CAJ0932505.1"/>
    </source>
</evidence>
<dbReference type="Proteomes" id="UP001176940">
    <property type="component" value="Unassembled WGS sequence"/>
</dbReference>
<evidence type="ECO:0000256" key="16">
    <source>
        <dbReference type="ARBA" id="ARBA00038923"/>
    </source>
</evidence>
<feature type="transmembrane region" description="Helical" evidence="18">
    <location>
        <begin position="62"/>
        <end position="85"/>
    </location>
</feature>
<dbReference type="Pfam" id="PF03062">
    <property type="entry name" value="MBOAT"/>
    <property type="match status" value="1"/>
</dbReference>
<evidence type="ECO:0000256" key="7">
    <source>
        <dbReference type="ARBA" id="ARBA00022824"/>
    </source>
</evidence>
<evidence type="ECO:0000256" key="15">
    <source>
        <dbReference type="ARBA" id="ARBA00026120"/>
    </source>
</evidence>
<dbReference type="InterPro" id="IPR004299">
    <property type="entry name" value="MBOAT_fam"/>
</dbReference>
<keyword evidence="8 18" id="KW-1133">Transmembrane helix</keyword>
<keyword evidence="12" id="KW-1208">Phospholipid metabolism</keyword>
<evidence type="ECO:0000256" key="18">
    <source>
        <dbReference type="SAM" id="Phobius"/>
    </source>
</evidence>
<keyword evidence="9" id="KW-0443">Lipid metabolism</keyword>
<feature type="transmembrane region" description="Helical" evidence="18">
    <location>
        <begin position="92"/>
        <end position="111"/>
    </location>
</feature>
<comment type="pathway">
    <text evidence="2">Lipid metabolism; phospholipid metabolism.</text>
</comment>
<evidence type="ECO:0000256" key="14">
    <source>
        <dbReference type="ARBA" id="ARBA00025707"/>
    </source>
</evidence>
<name>A0ABN9L3V7_9NEOB</name>
<feature type="transmembrane region" description="Helical" evidence="18">
    <location>
        <begin position="21"/>
        <end position="42"/>
    </location>
</feature>
<evidence type="ECO:0000256" key="6">
    <source>
        <dbReference type="ARBA" id="ARBA00022692"/>
    </source>
</evidence>
<keyword evidence="6 18" id="KW-0812">Transmembrane</keyword>
<comment type="subcellular location">
    <subcellularLocation>
        <location evidence="1">Endoplasmic reticulum membrane</location>
        <topology evidence="1">Multi-pass membrane protein</topology>
    </subcellularLocation>
</comment>
<dbReference type="InterPro" id="IPR049941">
    <property type="entry name" value="LPLAT_7/PORCN-like"/>
</dbReference>
<evidence type="ECO:0000256" key="1">
    <source>
        <dbReference type="ARBA" id="ARBA00004477"/>
    </source>
</evidence>
<comment type="similarity">
    <text evidence="3">Belongs to the membrane-bound acyltransferase family.</text>
</comment>
<keyword evidence="10 18" id="KW-0472">Membrane</keyword>
<evidence type="ECO:0000256" key="5">
    <source>
        <dbReference type="ARBA" id="ARBA00022679"/>
    </source>
</evidence>
<evidence type="ECO:0000313" key="20">
    <source>
        <dbReference type="Proteomes" id="UP001176940"/>
    </source>
</evidence>
<proteinExistence type="inferred from homology"/>
<keyword evidence="20" id="KW-1185">Reference proteome</keyword>
<protein>
    <recommendedName>
        <fullName evidence="17">Lysophospholipid acyltransferase 5</fullName>
        <ecNumber evidence="15">2.3.1.23</ecNumber>
        <ecNumber evidence="16">2.3.1.n6</ecNumber>
    </recommendedName>
</protein>
<sequence length="577" mass="65857">MAAASGSLLHGAAEALGASEAALRLILSILSGYPLALFQRYFLFKKQPSHIHLFNTVTGLCIAYFNFGSQLYHSLLCIVLHFLILRLMGRTVTAVLTSFCFQMGYLLSGYYYTSTDNYDIKWTMPHCVLALKLIGLAFDYYDGGKAKTSLSADQQRCAVTGVPTLLEVCGFSYYYGGFLVGPQFSMCSYQKLVTGELTDVEGQRPNSVQPAMKRLCLGLFFLATYMVFGPHLPDSYFLTDEYANQPFWYRCVYMTIWGKITLYKYVTCWLVTEGVCILSGLGYNGKDETGQPLWDACANMKVWLFETTPLFTGTIASFNINTNDWVARYIFKRLRFLGNKAVSQGATLFFLAVWHGLHSGYLVCFSLEFLIVIVEKQAMDLVRDSPVLHHLCSVPLLRPPLYLVQQFFHWLFMGYPLVPFCLFTWDKWLKAHDQYSLVLKAHDQYSLVLEVHDQYSLVLEAHDQYFLVLEAHDQYSLVLEAHDQYSLVLEAHDQYSLVLEAHDQYSLVLEAHDQYSLVLEAHDQYSLVLEAHDQYSLVLKAHDQYFLVLKAYDHNFLILKALDQSEEPSATDPSFIL</sequence>
<keyword evidence="4" id="KW-0444">Lipid biosynthesis</keyword>
<dbReference type="EC" id="2.3.1.n6" evidence="16"/>
<organism evidence="19 20">
    <name type="scientific">Ranitomeya imitator</name>
    <name type="common">mimic poison frog</name>
    <dbReference type="NCBI Taxonomy" id="111125"/>
    <lineage>
        <taxon>Eukaryota</taxon>
        <taxon>Metazoa</taxon>
        <taxon>Chordata</taxon>
        <taxon>Craniata</taxon>
        <taxon>Vertebrata</taxon>
        <taxon>Euteleostomi</taxon>
        <taxon>Amphibia</taxon>
        <taxon>Batrachia</taxon>
        <taxon>Anura</taxon>
        <taxon>Neobatrachia</taxon>
        <taxon>Hyloidea</taxon>
        <taxon>Dendrobatidae</taxon>
        <taxon>Dendrobatinae</taxon>
        <taxon>Ranitomeya</taxon>
    </lineage>
</organism>
<evidence type="ECO:0000256" key="13">
    <source>
        <dbReference type="ARBA" id="ARBA00023315"/>
    </source>
</evidence>
<evidence type="ECO:0000256" key="12">
    <source>
        <dbReference type="ARBA" id="ARBA00023264"/>
    </source>
</evidence>
<keyword evidence="13" id="KW-0012">Acyltransferase</keyword>